<dbReference type="SMART" id="SM00422">
    <property type="entry name" value="HTH_MERR"/>
    <property type="match status" value="1"/>
</dbReference>
<evidence type="ECO:0000256" key="1">
    <source>
        <dbReference type="ARBA" id="ARBA00023125"/>
    </source>
</evidence>
<dbReference type="InterPro" id="IPR009061">
    <property type="entry name" value="DNA-bd_dom_put_sf"/>
</dbReference>
<dbReference type="PRINTS" id="PR00040">
    <property type="entry name" value="HTHMERR"/>
</dbReference>
<dbReference type="Pfam" id="PF13411">
    <property type="entry name" value="MerR_1"/>
    <property type="match status" value="1"/>
</dbReference>
<proteinExistence type="predicted"/>
<feature type="domain" description="HTH merR-type" evidence="2">
    <location>
        <begin position="8"/>
        <end position="74"/>
    </location>
</feature>
<dbReference type="PROSITE" id="PS50937">
    <property type="entry name" value="HTH_MERR_2"/>
    <property type="match status" value="1"/>
</dbReference>
<dbReference type="InterPro" id="IPR000551">
    <property type="entry name" value="MerR-type_HTH_dom"/>
</dbReference>
<accession>A0A9X1WE03</accession>
<reference evidence="3" key="1">
    <citation type="submission" date="2022-04" db="EMBL/GenBank/DDBJ databases">
        <title>Corynebacterium kalidii LD5P10.</title>
        <authorList>
            <person name="Sun J.Q."/>
        </authorList>
    </citation>
    <scope>NUCLEOTIDE SEQUENCE</scope>
    <source>
        <strain evidence="3">LD5P10</strain>
    </source>
</reference>
<dbReference type="Gene3D" id="1.10.1660.10">
    <property type="match status" value="1"/>
</dbReference>
<evidence type="ECO:0000313" key="3">
    <source>
        <dbReference type="EMBL" id="MCJ7857269.1"/>
    </source>
</evidence>
<evidence type="ECO:0000313" key="4">
    <source>
        <dbReference type="Proteomes" id="UP001139207"/>
    </source>
</evidence>
<sequence>MAVHGSKIGQVADATGMSIRTLRHYDELGIVSPSGRSAGGFRLYSDGDVERILLIRRMKPLDFTLEEIGVFLRAVDTLASTDATPADKEHASQLIADVRSQTGERLEKLRTRVAYAEEFLTQLDELPDEA</sequence>
<dbReference type="Proteomes" id="UP001139207">
    <property type="component" value="Unassembled WGS sequence"/>
</dbReference>
<keyword evidence="1 3" id="KW-0238">DNA-binding</keyword>
<dbReference type="PANTHER" id="PTHR30204:SF93">
    <property type="entry name" value="HTH MERR-TYPE DOMAIN-CONTAINING PROTEIN"/>
    <property type="match status" value="1"/>
</dbReference>
<comment type="caution">
    <text evidence="3">The sequence shown here is derived from an EMBL/GenBank/DDBJ whole genome shotgun (WGS) entry which is preliminary data.</text>
</comment>
<dbReference type="RefSeq" id="WP_244803016.1">
    <property type="nucleotide sequence ID" value="NZ_JALIEA010000006.1"/>
</dbReference>
<dbReference type="SUPFAM" id="SSF46955">
    <property type="entry name" value="Putative DNA-binding domain"/>
    <property type="match status" value="1"/>
</dbReference>
<evidence type="ECO:0000259" key="2">
    <source>
        <dbReference type="PROSITE" id="PS50937"/>
    </source>
</evidence>
<dbReference type="EMBL" id="JALIEA010000006">
    <property type="protein sequence ID" value="MCJ7857269.1"/>
    <property type="molecule type" value="Genomic_DNA"/>
</dbReference>
<dbReference type="PANTHER" id="PTHR30204">
    <property type="entry name" value="REDOX-CYCLING DRUG-SENSING TRANSCRIPTIONAL ACTIVATOR SOXR"/>
    <property type="match status" value="1"/>
</dbReference>
<dbReference type="GO" id="GO:0003677">
    <property type="term" value="F:DNA binding"/>
    <property type="evidence" value="ECO:0007669"/>
    <property type="project" value="UniProtKB-KW"/>
</dbReference>
<gene>
    <name evidence="3" type="ORF">MUN33_00840</name>
</gene>
<protein>
    <submittedName>
        <fullName evidence="3">MerR family DNA-binding transcriptional regulator</fullName>
    </submittedName>
</protein>
<organism evidence="3 4">
    <name type="scientific">Corynebacterium kalidii</name>
    <dbReference type="NCBI Taxonomy" id="2931982"/>
    <lineage>
        <taxon>Bacteria</taxon>
        <taxon>Bacillati</taxon>
        <taxon>Actinomycetota</taxon>
        <taxon>Actinomycetes</taxon>
        <taxon>Mycobacteriales</taxon>
        <taxon>Corynebacteriaceae</taxon>
        <taxon>Corynebacterium</taxon>
    </lineage>
</organism>
<keyword evidence="4" id="KW-1185">Reference proteome</keyword>
<dbReference type="GO" id="GO:0003700">
    <property type="term" value="F:DNA-binding transcription factor activity"/>
    <property type="evidence" value="ECO:0007669"/>
    <property type="project" value="InterPro"/>
</dbReference>
<name>A0A9X1WE03_9CORY</name>
<dbReference type="InterPro" id="IPR047057">
    <property type="entry name" value="MerR_fam"/>
</dbReference>
<dbReference type="AlphaFoldDB" id="A0A9X1WE03"/>